<evidence type="ECO:0000313" key="3">
    <source>
        <dbReference type="Proteomes" id="UP000001311"/>
    </source>
</evidence>
<reference evidence="2 3" key="1">
    <citation type="journal article" date="2007" name="Genome Res.">
        <title>Lateral gene transfer between obligate intracellular bacteria: evidence from the Rickettsia massiliae genome.</title>
        <authorList>
            <person name="Blanc G."/>
            <person name="Ogata H."/>
            <person name="Robert C."/>
            <person name="Audic S."/>
            <person name="Claverie J.-M."/>
            <person name="Raoult D."/>
        </authorList>
    </citation>
    <scope>NUCLEOTIDE SEQUENCE [LARGE SCALE GENOMIC DNA]</scope>
    <source>
        <strain evidence="3">Mtu5</strain>
    </source>
</reference>
<dbReference type="EMBL" id="CP000683">
    <property type="protein sequence ID" value="ABV84534.1"/>
    <property type="molecule type" value="Genomic_DNA"/>
</dbReference>
<dbReference type="Proteomes" id="UP000001311">
    <property type="component" value="Chromosome"/>
</dbReference>
<feature type="transmembrane region" description="Helical" evidence="1">
    <location>
        <begin position="99"/>
        <end position="117"/>
    </location>
</feature>
<keyword evidence="1" id="KW-0472">Membrane</keyword>
<keyword evidence="1" id="KW-1133">Transmembrane helix</keyword>
<gene>
    <name evidence="2" type="primary">virB2</name>
    <name evidence="2" type="ordered locus">RMA_0255</name>
</gene>
<dbReference type="AlphaFoldDB" id="A8F0U8"/>
<feature type="transmembrane region" description="Helical" evidence="1">
    <location>
        <begin position="33"/>
        <end position="54"/>
    </location>
</feature>
<name>A8F0U8_RICM5</name>
<keyword evidence="3" id="KW-1185">Reference proteome</keyword>
<feature type="transmembrane region" description="Helical" evidence="1">
    <location>
        <begin position="74"/>
        <end position="92"/>
    </location>
</feature>
<dbReference type="KEGG" id="rms:RMA_0255"/>
<sequence length="136" mass="14885">MIHYFLNANYFIEVKHMNFPIRKLNEELIDYNLSLRILFTILSVAIIMVAFDSLGSGNVDDPVGDALCKLIKVFRGNTAKGIAVVGIIVLGIQTLRGKLQWEVALVVVTAIIILFKAPDIVNMVSSDTNSSSCGVS</sequence>
<keyword evidence="1" id="KW-0812">Transmembrane</keyword>
<accession>A8F0U8</accession>
<dbReference type="InterPro" id="IPR007039">
    <property type="entry name" value="TrbC/VirB2"/>
</dbReference>
<organism evidence="2 3">
    <name type="scientific">Rickettsia massiliae (strain Mtu5)</name>
    <dbReference type="NCBI Taxonomy" id="416276"/>
    <lineage>
        <taxon>Bacteria</taxon>
        <taxon>Pseudomonadati</taxon>
        <taxon>Pseudomonadota</taxon>
        <taxon>Alphaproteobacteria</taxon>
        <taxon>Rickettsiales</taxon>
        <taxon>Rickettsiaceae</taxon>
        <taxon>Rickettsieae</taxon>
        <taxon>Rickettsia</taxon>
        <taxon>spotted fever group</taxon>
    </lineage>
</organism>
<dbReference type="HOGENOM" id="CLU_2024977_0_0_5"/>
<proteinExistence type="predicted"/>
<evidence type="ECO:0000313" key="2">
    <source>
        <dbReference type="EMBL" id="ABV84534.1"/>
    </source>
</evidence>
<protein>
    <submittedName>
        <fullName evidence="2">VirB2-like protein</fullName>
    </submittedName>
</protein>
<dbReference type="Pfam" id="PF04956">
    <property type="entry name" value="TrbC"/>
    <property type="match status" value="1"/>
</dbReference>
<evidence type="ECO:0000256" key="1">
    <source>
        <dbReference type="SAM" id="Phobius"/>
    </source>
</evidence>